<keyword evidence="4 6" id="KW-1133">Transmembrane helix</keyword>
<keyword evidence="6" id="KW-0573">Peptidoglycan synthesis</keyword>
<dbReference type="InterPro" id="IPR011923">
    <property type="entry name" value="RodA/MrdB"/>
</dbReference>
<dbReference type="EC" id="2.4.99.28" evidence="6"/>
<keyword evidence="2 6" id="KW-0812">Transmembrane</keyword>
<dbReference type="eggNOG" id="COG0772">
    <property type="taxonomic scope" value="Bacteria"/>
</dbReference>
<dbReference type="AlphaFoldDB" id="Q7V9T9"/>
<dbReference type="UniPathway" id="UPA00219"/>
<keyword evidence="6" id="KW-1003">Cell membrane</keyword>
<dbReference type="NCBIfam" id="NF037961">
    <property type="entry name" value="RodA_shape"/>
    <property type="match status" value="1"/>
</dbReference>
<dbReference type="EMBL" id="AE017126">
    <property type="protein sequence ID" value="AAQ00779.1"/>
    <property type="molecule type" value="Genomic_DNA"/>
</dbReference>
<evidence type="ECO:0000256" key="1">
    <source>
        <dbReference type="ARBA" id="ARBA00004141"/>
    </source>
</evidence>
<feature type="transmembrane region" description="Helical" evidence="6">
    <location>
        <begin position="30"/>
        <end position="47"/>
    </location>
</feature>
<dbReference type="PATRIC" id="fig|167539.5.peg.1830"/>
<feature type="transmembrane region" description="Helical" evidence="6">
    <location>
        <begin position="59"/>
        <end position="79"/>
    </location>
</feature>
<feature type="transmembrane region" description="Helical" evidence="6">
    <location>
        <begin position="156"/>
        <end position="189"/>
    </location>
</feature>
<feature type="transmembrane region" description="Helical" evidence="6">
    <location>
        <begin position="235"/>
        <end position="257"/>
    </location>
</feature>
<evidence type="ECO:0000256" key="5">
    <source>
        <dbReference type="ARBA" id="ARBA00023136"/>
    </source>
</evidence>
<dbReference type="InterPro" id="IPR001182">
    <property type="entry name" value="FtsW/RodA"/>
</dbReference>
<dbReference type="GO" id="GO:0032153">
    <property type="term" value="C:cell division site"/>
    <property type="evidence" value="ECO:0007669"/>
    <property type="project" value="TreeGrafter"/>
</dbReference>
<keyword evidence="7" id="KW-0132">Cell division</keyword>
<evidence type="ECO:0000313" key="8">
    <source>
        <dbReference type="Proteomes" id="UP000001420"/>
    </source>
</evidence>
<sequence>MPSIVNSFARQSNRSTKLDFRRKQLNDAELILWFVPLSLVVLSSVLIASTQRQVFYGSWYQHLITAVFGGFLALIISRLHLERIRNFLFPLYLITISSLLAVKLLGVSALGAQRWLSIGGLNIQPSEIAKISLIIILASILENQKFNSPIQLWRPFVVILIPWFLVFIQPDLGTSLVFGAVLLIMLYWSGMPLEWLLLFLSGILTAVLVGIFHWGLFLWIPFMGFLAYRSLPKKYLSAFLTMSTLSGIAISTPWLWINALKDYQRDRLILFLDPGKDPLGGGYHLIQSTIGIGSGGLFGTGLLQGQLTKLRFIPEQHTDFIFSALGEEIGFFGTMFVSIAFLLFIFRLLTIARNAYTNFESLIVIGIATMILFQVAVNIFMTIGLGPITGIPLPFMSYGRTALIASFIGLGLCLSVSRRAKLFHRN</sequence>
<dbReference type="GO" id="GO:0071555">
    <property type="term" value="P:cell wall organization"/>
    <property type="evidence" value="ECO:0007669"/>
    <property type="project" value="UniProtKB-KW"/>
</dbReference>
<dbReference type="GO" id="GO:0015648">
    <property type="term" value="F:lipid-linked peptidoglycan transporter activity"/>
    <property type="evidence" value="ECO:0007669"/>
    <property type="project" value="TreeGrafter"/>
</dbReference>
<evidence type="ECO:0000313" key="7">
    <source>
        <dbReference type="EMBL" id="AAQ00779.1"/>
    </source>
</evidence>
<comment type="catalytic activity">
    <reaction evidence="6">
        <text>[GlcNAc-(1-&gt;4)-Mur2Ac(oyl-L-Ala-gamma-D-Glu-L-Lys-D-Ala-D-Ala)](n)-di-trans,octa-cis-undecaprenyl diphosphate + beta-D-GlcNAc-(1-&gt;4)-Mur2Ac(oyl-L-Ala-gamma-D-Glu-L-Lys-D-Ala-D-Ala)-di-trans,octa-cis-undecaprenyl diphosphate = [GlcNAc-(1-&gt;4)-Mur2Ac(oyl-L-Ala-gamma-D-Glu-L-Lys-D-Ala-D-Ala)](n+1)-di-trans,octa-cis-undecaprenyl diphosphate + di-trans,octa-cis-undecaprenyl diphosphate + H(+)</text>
        <dbReference type="Rhea" id="RHEA:23708"/>
        <dbReference type="Rhea" id="RHEA-COMP:9602"/>
        <dbReference type="Rhea" id="RHEA-COMP:9603"/>
        <dbReference type="ChEBI" id="CHEBI:15378"/>
        <dbReference type="ChEBI" id="CHEBI:58405"/>
        <dbReference type="ChEBI" id="CHEBI:60033"/>
        <dbReference type="ChEBI" id="CHEBI:78435"/>
        <dbReference type="EC" id="2.4.99.28"/>
    </reaction>
</comment>
<accession>Q7V9T9</accession>
<dbReference type="PANTHER" id="PTHR30474">
    <property type="entry name" value="CELL CYCLE PROTEIN"/>
    <property type="match status" value="1"/>
</dbReference>
<protein>
    <recommendedName>
        <fullName evidence="6">Peptidoglycan glycosyltransferase RodA</fullName>
        <shortName evidence="6">PGT</shortName>
        <ecNumber evidence="6">2.4.99.28</ecNumber>
    </recommendedName>
    <alternativeName>
        <fullName evidence="6">Cell elongation protein RodA</fullName>
    </alternativeName>
    <alternativeName>
        <fullName evidence="6">Cell wall polymerase</fullName>
    </alternativeName>
    <alternativeName>
        <fullName evidence="6">Peptidoglycan polymerase</fullName>
        <shortName evidence="6">PG polymerase</shortName>
    </alternativeName>
</protein>
<dbReference type="KEGG" id="pma:Pro_1735"/>
<dbReference type="PANTHER" id="PTHR30474:SF1">
    <property type="entry name" value="PEPTIDOGLYCAN GLYCOSYLTRANSFERASE MRDB"/>
    <property type="match status" value="1"/>
</dbReference>
<dbReference type="GO" id="GO:0008955">
    <property type="term" value="F:peptidoglycan glycosyltransferase activity"/>
    <property type="evidence" value="ECO:0007669"/>
    <property type="project" value="UniProtKB-UniRule"/>
</dbReference>
<organism evidence="7 8">
    <name type="scientific">Prochlorococcus marinus (strain SARG / CCMP1375 / SS120)</name>
    <dbReference type="NCBI Taxonomy" id="167539"/>
    <lineage>
        <taxon>Bacteria</taxon>
        <taxon>Bacillati</taxon>
        <taxon>Cyanobacteriota</taxon>
        <taxon>Cyanophyceae</taxon>
        <taxon>Synechococcales</taxon>
        <taxon>Prochlorococcaceae</taxon>
        <taxon>Prochlorococcus</taxon>
    </lineage>
</organism>
<feature type="transmembrane region" description="Helical" evidence="6">
    <location>
        <begin position="362"/>
        <end position="385"/>
    </location>
</feature>
<comment type="pathway">
    <text evidence="6">Cell wall biogenesis; peptidoglycan biosynthesis.</text>
</comment>
<gene>
    <name evidence="7" type="primary">ftsW</name>
    <name evidence="6" type="synonym">rodA</name>
    <name evidence="7" type="ordered locus">Pro_1735</name>
</gene>
<comment type="subcellular location">
    <subcellularLocation>
        <location evidence="6">Cell inner membrane</location>
        <topology evidence="6">Multi-pass membrane protein</topology>
    </subcellularLocation>
    <subcellularLocation>
        <location evidence="1">Membrane</location>
        <topology evidence="1">Multi-pass membrane protein</topology>
    </subcellularLocation>
</comment>
<dbReference type="HOGENOM" id="CLU_029243_2_2_3"/>
<feature type="transmembrane region" description="Helical" evidence="6">
    <location>
        <begin position="195"/>
        <end position="228"/>
    </location>
</feature>
<dbReference type="NCBIfam" id="TIGR02210">
    <property type="entry name" value="rodA_shape"/>
    <property type="match status" value="1"/>
</dbReference>
<keyword evidence="6" id="KW-0961">Cell wall biogenesis/degradation</keyword>
<keyword evidence="8" id="KW-1185">Reference proteome</keyword>
<name>Q7V9T9_PROMA</name>
<keyword evidence="5 6" id="KW-0472">Membrane</keyword>
<dbReference type="GO" id="GO:0005886">
    <property type="term" value="C:plasma membrane"/>
    <property type="evidence" value="ECO:0007669"/>
    <property type="project" value="UniProtKB-SubCell"/>
</dbReference>
<comment type="function">
    <text evidence="6">Peptidoglycan polymerase that is essential for cell wall elongation.</text>
</comment>
<keyword evidence="6" id="KW-0328">Glycosyltransferase</keyword>
<evidence type="ECO:0000256" key="2">
    <source>
        <dbReference type="ARBA" id="ARBA00022692"/>
    </source>
</evidence>
<dbReference type="HAMAP" id="MF_02079">
    <property type="entry name" value="PGT_RodA"/>
    <property type="match status" value="1"/>
</dbReference>
<dbReference type="OrthoDB" id="9768187at2"/>
<dbReference type="Proteomes" id="UP000001420">
    <property type="component" value="Chromosome"/>
</dbReference>
<keyword evidence="6" id="KW-0997">Cell inner membrane</keyword>
<keyword evidence="6" id="KW-0808">Transferase</keyword>
<keyword evidence="7" id="KW-0131">Cell cycle</keyword>
<feature type="transmembrane region" description="Helical" evidence="6">
    <location>
        <begin position="329"/>
        <end position="350"/>
    </location>
</feature>
<dbReference type="GO" id="GO:0008360">
    <property type="term" value="P:regulation of cell shape"/>
    <property type="evidence" value="ECO:0007669"/>
    <property type="project" value="UniProtKB-KW"/>
</dbReference>
<comment type="similarity">
    <text evidence="6">Belongs to the SEDS family. MrdB/RodA subfamily.</text>
</comment>
<dbReference type="GO" id="GO:0009252">
    <property type="term" value="P:peptidoglycan biosynthetic process"/>
    <property type="evidence" value="ECO:0007669"/>
    <property type="project" value="UniProtKB-UniRule"/>
</dbReference>
<keyword evidence="3 6" id="KW-0133">Cell shape</keyword>
<dbReference type="RefSeq" id="WP_011125884.1">
    <property type="nucleotide sequence ID" value="NC_005042.1"/>
</dbReference>
<feature type="transmembrane region" description="Helical" evidence="6">
    <location>
        <begin position="397"/>
        <end position="416"/>
    </location>
</feature>
<reference evidence="7 8" key="1">
    <citation type="journal article" date="2003" name="Proc. Natl. Acad. Sci. U.S.A.">
        <title>Genome sequence of the cyanobacterium Prochlorococcus marinus SS120, a nearly minimal oxyphototrophic genome.</title>
        <authorList>
            <person name="Dufresne A."/>
            <person name="Salanoubat M."/>
            <person name="Partensky F."/>
            <person name="Artiguenave F."/>
            <person name="Axmann I.M."/>
            <person name="Barbe V."/>
            <person name="Duprat S."/>
            <person name="Galperin M.Y."/>
            <person name="Koonin E.V."/>
            <person name="Le Gall F."/>
            <person name="Makarova K.S."/>
            <person name="Ostrowski M."/>
            <person name="Oztas S."/>
            <person name="Robert C."/>
            <person name="Rogozin I.B."/>
            <person name="Scanlan D.J."/>
            <person name="Tandeau de Marsac N."/>
            <person name="Weissenbach J."/>
            <person name="Wincker P."/>
            <person name="Wolf Y.I."/>
            <person name="Hess W.R."/>
        </authorList>
    </citation>
    <scope>NUCLEOTIDE SEQUENCE [LARGE SCALE GENOMIC DNA]</scope>
    <source>
        <strain evidence="8">SARG / CCMP1375 / SS120</strain>
    </source>
</reference>
<evidence type="ECO:0000256" key="3">
    <source>
        <dbReference type="ARBA" id="ARBA00022960"/>
    </source>
</evidence>
<dbReference type="STRING" id="167539.Pro_1735"/>
<proteinExistence type="inferred from homology"/>
<dbReference type="Pfam" id="PF01098">
    <property type="entry name" value="FTSW_RODA_SPOVE"/>
    <property type="match status" value="2"/>
</dbReference>
<dbReference type="EnsemblBacteria" id="AAQ00779">
    <property type="protein sequence ID" value="AAQ00779"/>
    <property type="gene ID" value="Pro_1735"/>
</dbReference>
<dbReference type="GO" id="GO:0051301">
    <property type="term" value="P:cell division"/>
    <property type="evidence" value="ECO:0007669"/>
    <property type="project" value="UniProtKB-KW"/>
</dbReference>
<evidence type="ECO:0000256" key="4">
    <source>
        <dbReference type="ARBA" id="ARBA00022989"/>
    </source>
</evidence>
<feature type="transmembrane region" description="Helical" evidence="6">
    <location>
        <begin position="91"/>
        <end position="116"/>
    </location>
</feature>
<evidence type="ECO:0000256" key="6">
    <source>
        <dbReference type="HAMAP-Rule" id="MF_02079"/>
    </source>
</evidence>